<keyword evidence="4" id="KW-0808">Transferase</keyword>
<gene>
    <name evidence="4" type="ORF">ATZ20_03570</name>
</gene>
<feature type="domain" description="Protein kinase" evidence="3">
    <location>
        <begin position="366"/>
        <end position="653"/>
    </location>
</feature>
<dbReference type="OMA" id="VIHYTPY"/>
<dbReference type="PANTHER" id="PTHR44167:SF24">
    <property type="entry name" value="SERINE_THREONINE-PROTEIN KINASE CHK2"/>
    <property type="match status" value="1"/>
</dbReference>
<dbReference type="OrthoDB" id="41005at2157"/>
<dbReference type="GO" id="GO:0004674">
    <property type="term" value="F:protein serine/threonine kinase activity"/>
    <property type="evidence" value="ECO:0007669"/>
    <property type="project" value="UniProtKB-KW"/>
</dbReference>
<dbReference type="RefSeq" id="WP_011278042.1">
    <property type="nucleotide sequence ID" value="NZ_BHWZ01000002.1"/>
</dbReference>
<dbReference type="PROSITE" id="PS00108">
    <property type="entry name" value="PROTEIN_KINASE_ST"/>
    <property type="match status" value="1"/>
</dbReference>
<dbReference type="STRING" id="1435377.SUSAZ_05680"/>
<sequence>MDLAFVKDGVYYLYMNGSLIRTSEFKVKDNVIGYVLKEYREGKPKLSSIPVHESSKVKEIVEAKLVDEIKNLNAYVFDAKDFLIIHFGSIDEVKKDNTYVFVNGKPVLKTNLPQLFDLMKGNYELVKYLLKEFPKYGEVVRRSIISLVGMNKCDEAITLYNSLEKKYPEESLAVAECYEKREEYLEALKIYSFFSEQKYRELEKRLRDKVNLLIDEFERTYNVKSLFEALSILPTYDAPAIKLGWHFIRKKNHKEAVKYFEEAVRRRRDFTNILSLANAYIQNQQFKEALDTIQEAEKIRRNSSTAYLKGIALEYLNAPMEAQKEFFFACREGLVDACGKIKVYELYTPQNEFDPNSWIGYVLYGYKVEKVIGSGGMGYVLLVEKGMRKFAMKIVKKEFRYDEMLYEIAKLQEISKGSKYIVRIFASFVDENFTDYYSSPPAIVMEYMEGGDLRQIITNNEYSTLRHSSRWPEIVSIMFSKIADAIIHVNKNGYVHCDIKPSNILLNGKLPKYGEQAVQALLEEKITPKISDLGSSVKVGTPVIHYTPYYAHPLQRFGGRAEYNFDVYSLTISLYVALTNNFPFPEWLEREIEEAVIDPSKRENVIKDFYNMDPRLDYVPSEFHDLILRGLRGEITIEGISRELKQITRTEYGYNIPLNYSEI</sequence>
<dbReference type="GeneID" id="14551697"/>
<dbReference type="Gene3D" id="1.10.510.10">
    <property type="entry name" value="Transferase(Phosphotransferase) domain 1"/>
    <property type="match status" value="1"/>
</dbReference>
<organism evidence="4 5">
    <name type="scientific">Sulfolobus acidocaldarius</name>
    <dbReference type="NCBI Taxonomy" id="2285"/>
    <lineage>
        <taxon>Archaea</taxon>
        <taxon>Thermoproteota</taxon>
        <taxon>Thermoprotei</taxon>
        <taxon>Sulfolobales</taxon>
        <taxon>Sulfolobaceae</taxon>
        <taxon>Sulfolobus</taxon>
    </lineage>
</organism>
<dbReference type="Pfam" id="PF00069">
    <property type="entry name" value="Pkinase"/>
    <property type="match status" value="1"/>
</dbReference>
<protein>
    <submittedName>
        <fullName evidence="4">Serine/threonine protein kinase</fullName>
    </submittedName>
</protein>
<keyword evidence="2" id="KW-0067">ATP-binding</keyword>
<reference evidence="4 5" key="1">
    <citation type="submission" date="2015-12" db="EMBL/GenBank/DDBJ databases">
        <title>A stable core within a dynamic pangenome in Sulfolobus acidocaldarius.</title>
        <authorList>
            <person name="Anderson R."/>
            <person name="Kouris A."/>
            <person name="Seward C."/>
            <person name="Campbell K."/>
            <person name="Whitaker R."/>
        </authorList>
    </citation>
    <scope>NUCLEOTIDE SEQUENCE [LARGE SCALE GENOMIC DNA]</scope>
    <source>
        <strain evidence="4 5">NG05B_CO5_07</strain>
    </source>
</reference>
<dbReference type="Pfam" id="PF12895">
    <property type="entry name" value="ANAPC3"/>
    <property type="match status" value="1"/>
</dbReference>
<dbReference type="InterPro" id="IPR011009">
    <property type="entry name" value="Kinase-like_dom_sf"/>
</dbReference>
<evidence type="ECO:0000256" key="1">
    <source>
        <dbReference type="ARBA" id="ARBA00022741"/>
    </source>
</evidence>
<dbReference type="InterPro" id="IPR017441">
    <property type="entry name" value="Protein_kinase_ATP_BS"/>
</dbReference>
<dbReference type="InterPro" id="IPR000719">
    <property type="entry name" value="Prot_kinase_dom"/>
</dbReference>
<dbReference type="PaxDb" id="1435377-SUSAZ_05680"/>
<dbReference type="SMR" id="A0A0U3H8R5"/>
<dbReference type="PROSITE" id="PS00107">
    <property type="entry name" value="PROTEIN_KINASE_ATP"/>
    <property type="match status" value="1"/>
</dbReference>
<dbReference type="SUPFAM" id="SSF48452">
    <property type="entry name" value="TPR-like"/>
    <property type="match status" value="1"/>
</dbReference>
<evidence type="ECO:0000313" key="5">
    <source>
        <dbReference type="Proteomes" id="UP000060043"/>
    </source>
</evidence>
<evidence type="ECO:0000256" key="2">
    <source>
        <dbReference type="ARBA" id="ARBA00022840"/>
    </source>
</evidence>
<keyword evidence="4" id="KW-0723">Serine/threonine-protein kinase</keyword>
<dbReference type="EMBL" id="CP013695">
    <property type="protein sequence ID" value="ALU31311.1"/>
    <property type="molecule type" value="Genomic_DNA"/>
</dbReference>
<dbReference type="SMART" id="SM00220">
    <property type="entry name" value="S_TKc"/>
    <property type="match status" value="1"/>
</dbReference>
<dbReference type="PANTHER" id="PTHR44167">
    <property type="entry name" value="OVARIAN-SPECIFIC SERINE/THREONINE-PROTEIN KINASE LOK-RELATED"/>
    <property type="match status" value="1"/>
</dbReference>
<dbReference type="PROSITE" id="PS50011">
    <property type="entry name" value="PROTEIN_KINASE_DOM"/>
    <property type="match status" value="1"/>
</dbReference>
<keyword evidence="4" id="KW-0418">Kinase</keyword>
<keyword evidence="1" id="KW-0547">Nucleotide-binding</keyword>
<dbReference type="SUPFAM" id="SSF56112">
    <property type="entry name" value="Protein kinase-like (PK-like)"/>
    <property type="match status" value="1"/>
</dbReference>
<dbReference type="GO" id="GO:0005524">
    <property type="term" value="F:ATP binding"/>
    <property type="evidence" value="ECO:0007669"/>
    <property type="project" value="UniProtKB-KW"/>
</dbReference>
<evidence type="ECO:0000313" key="4">
    <source>
        <dbReference type="EMBL" id="ALU31311.1"/>
    </source>
</evidence>
<evidence type="ECO:0000259" key="3">
    <source>
        <dbReference type="PROSITE" id="PS50011"/>
    </source>
</evidence>
<dbReference type="InterPro" id="IPR008271">
    <property type="entry name" value="Ser/Thr_kinase_AS"/>
</dbReference>
<proteinExistence type="predicted"/>
<dbReference type="CDD" id="cd14014">
    <property type="entry name" value="STKc_PknB_like"/>
    <property type="match status" value="1"/>
</dbReference>
<dbReference type="Proteomes" id="UP000060043">
    <property type="component" value="Chromosome"/>
</dbReference>
<dbReference type="AlphaFoldDB" id="A0A0U3H8R5"/>
<accession>A0A0U3H8R5</accession>
<dbReference type="Gene3D" id="1.25.40.10">
    <property type="entry name" value="Tetratricopeptide repeat domain"/>
    <property type="match status" value="1"/>
</dbReference>
<dbReference type="InterPro" id="IPR011990">
    <property type="entry name" value="TPR-like_helical_dom_sf"/>
</dbReference>
<name>A0A0U3H8R5_9CREN</name>